<dbReference type="PRINTS" id="PR00834">
    <property type="entry name" value="PROTEASES2C"/>
</dbReference>
<dbReference type="InterPro" id="IPR003961">
    <property type="entry name" value="FN3_dom"/>
</dbReference>
<evidence type="ECO:0000313" key="5">
    <source>
        <dbReference type="EMBL" id="ROP45865.1"/>
    </source>
</evidence>
<evidence type="ECO:0000313" key="6">
    <source>
        <dbReference type="Proteomes" id="UP000276232"/>
    </source>
</evidence>
<protein>
    <submittedName>
        <fullName evidence="5">Trypsin-like peptidase</fullName>
    </submittedName>
</protein>
<feature type="domain" description="Fibronectin type-III" evidence="4">
    <location>
        <begin position="49"/>
        <end position="136"/>
    </location>
</feature>
<dbReference type="GO" id="GO:0000272">
    <property type="term" value="P:polysaccharide catabolic process"/>
    <property type="evidence" value="ECO:0007669"/>
    <property type="project" value="UniProtKB-KW"/>
</dbReference>
<feature type="signal peptide" evidence="3">
    <location>
        <begin position="1"/>
        <end position="29"/>
    </location>
</feature>
<dbReference type="InterPro" id="IPR009003">
    <property type="entry name" value="Peptidase_S1_PA"/>
</dbReference>
<dbReference type="PANTHER" id="PTHR43019">
    <property type="entry name" value="SERINE ENDOPROTEASE DEGS"/>
    <property type="match status" value="1"/>
</dbReference>
<dbReference type="InterPro" id="IPR001940">
    <property type="entry name" value="Peptidase_S1C"/>
</dbReference>
<dbReference type="CDD" id="cd00063">
    <property type="entry name" value="FN3"/>
    <property type="match status" value="1"/>
</dbReference>
<evidence type="ECO:0000256" key="1">
    <source>
        <dbReference type="ARBA" id="ARBA00023295"/>
    </source>
</evidence>
<keyword evidence="2" id="KW-0119">Carbohydrate metabolism</keyword>
<evidence type="ECO:0000259" key="4">
    <source>
        <dbReference type="PROSITE" id="PS50853"/>
    </source>
</evidence>
<organism evidence="5 6">
    <name type="scientific">Pseudokineococcus lusitanus</name>
    <dbReference type="NCBI Taxonomy" id="763993"/>
    <lineage>
        <taxon>Bacteria</taxon>
        <taxon>Bacillati</taxon>
        <taxon>Actinomycetota</taxon>
        <taxon>Actinomycetes</taxon>
        <taxon>Kineosporiales</taxon>
        <taxon>Kineosporiaceae</taxon>
        <taxon>Pseudokineococcus</taxon>
    </lineage>
</organism>
<dbReference type="Gene3D" id="2.40.10.10">
    <property type="entry name" value="Trypsin-like serine proteases"/>
    <property type="match status" value="2"/>
</dbReference>
<dbReference type="InterPro" id="IPR043504">
    <property type="entry name" value="Peptidase_S1_PA_chymotrypsin"/>
</dbReference>
<dbReference type="PROSITE" id="PS51257">
    <property type="entry name" value="PROKAR_LIPOPROTEIN"/>
    <property type="match status" value="1"/>
</dbReference>
<dbReference type="OrthoDB" id="9766361at2"/>
<dbReference type="InterPro" id="IPR036116">
    <property type="entry name" value="FN3_sf"/>
</dbReference>
<reference evidence="5 6" key="1">
    <citation type="journal article" date="2015" name="Stand. Genomic Sci.">
        <title>Genomic Encyclopedia of Bacterial and Archaeal Type Strains, Phase III: the genomes of soil and plant-associated and newly described type strains.</title>
        <authorList>
            <person name="Whitman W.B."/>
            <person name="Woyke T."/>
            <person name="Klenk H.P."/>
            <person name="Zhou Y."/>
            <person name="Lilburn T.G."/>
            <person name="Beck B.J."/>
            <person name="De Vos P."/>
            <person name="Vandamme P."/>
            <person name="Eisen J.A."/>
            <person name="Garrity G."/>
            <person name="Hugenholtz P."/>
            <person name="Kyrpides N.C."/>
        </authorList>
    </citation>
    <scope>NUCLEOTIDE SEQUENCE [LARGE SCALE GENOMIC DNA]</scope>
    <source>
        <strain evidence="5 6">CECT 7306</strain>
    </source>
</reference>
<dbReference type="SUPFAM" id="SSF49265">
    <property type="entry name" value="Fibronectin type III"/>
    <property type="match status" value="1"/>
</dbReference>
<keyword evidence="2" id="KW-0624">Polysaccharide degradation</keyword>
<name>A0A3N1HTM2_9ACTN</name>
<dbReference type="SUPFAM" id="SSF50494">
    <property type="entry name" value="Trypsin-like serine proteases"/>
    <property type="match status" value="1"/>
</dbReference>
<dbReference type="PROSITE" id="PS50853">
    <property type="entry name" value="FN3"/>
    <property type="match status" value="1"/>
</dbReference>
<keyword evidence="1" id="KW-0326">Glycosidase</keyword>
<keyword evidence="6" id="KW-1185">Reference proteome</keyword>
<dbReference type="Pfam" id="PF13365">
    <property type="entry name" value="Trypsin_2"/>
    <property type="match status" value="1"/>
</dbReference>
<dbReference type="Proteomes" id="UP000276232">
    <property type="component" value="Unassembled WGS sequence"/>
</dbReference>
<dbReference type="GO" id="GO:0006508">
    <property type="term" value="P:proteolysis"/>
    <property type="evidence" value="ECO:0007669"/>
    <property type="project" value="InterPro"/>
</dbReference>
<dbReference type="Gene3D" id="2.60.40.10">
    <property type="entry name" value="Immunoglobulins"/>
    <property type="match status" value="1"/>
</dbReference>
<gene>
    <name evidence="5" type="ORF">EDC03_0475</name>
</gene>
<dbReference type="RefSeq" id="WP_148057986.1">
    <property type="nucleotide sequence ID" value="NZ_RJKN01000001.1"/>
</dbReference>
<dbReference type="GO" id="GO:0004252">
    <property type="term" value="F:serine-type endopeptidase activity"/>
    <property type="evidence" value="ECO:0007669"/>
    <property type="project" value="InterPro"/>
</dbReference>
<dbReference type="InParanoid" id="A0A3N1HTM2"/>
<accession>A0A3N1HTM2</accession>
<evidence type="ECO:0000256" key="2">
    <source>
        <dbReference type="ARBA" id="ARBA00023326"/>
    </source>
</evidence>
<sequence>MFTMPSRRPAGGRRTTALLAALVTLPALVACSAPSEVVPVAAVSARHAAPADLAVTTEGDALVATWAAPPTATSMDLTGYELYVDDAAVVPLDAGTTSHRLAGVRPGDRVYVQVRAVGVDGPGQLAEASTEQVWATPTARSRSAVVEEPQAVAATPTVAPTAAAPVPTPTRTNDFAATPAPFVTVTTAPEPAPTVTREVVQKVEVDSDTDWRAVYDQYQDSVVQVRRYSCSGLFTGHGTAFFVGPSLLATDAHVVDGDARSTVEVDSAEVETTLVGIDRSKDLALLRIDASYPDRVLDLSPTFPAVGTEHAVIGFASIDTEDDPYDLYDEDQQPSTGKSLQVGVISAVGIDYHLGAGRIRTGMVQSDAQTEGGASGAPYITADGLVVGMDDLYAGPRSQVTLGLGMPTVVPTLAAWVASGQELYPTC</sequence>
<dbReference type="GO" id="GO:0016798">
    <property type="term" value="F:hydrolase activity, acting on glycosyl bonds"/>
    <property type="evidence" value="ECO:0007669"/>
    <property type="project" value="UniProtKB-KW"/>
</dbReference>
<keyword evidence="1" id="KW-0378">Hydrolase</keyword>
<dbReference type="InterPro" id="IPR013783">
    <property type="entry name" value="Ig-like_fold"/>
</dbReference>
<dbReference type="PANTHER" id="PTHR43019:SF23">
    <property type="entry name" value="PROTEASE DO-LIKE 5, CHLOROPLASTIC"/>
    <property type="match status" value="1"/>
</dbReference>
<dbReference type="EMBL" id="RJKN01000001">
    <property type="protein sequence ID" value="ROP45865.1"/>
    <property type="molecule type" value="Genomic_DNA"/>
</dbReference>
<comment type="caution">
    <text evidence="5">The sequence shown here is derived from an EMBL/GenBank/DDBJ whole genome shotgun (WGS) entry which is preliminary data.</text>
</comment>
<proteinExistence type="predicted"/>
<feature type="chain" id="PRO_5038837736" evidence="3">
    <location>
        <begin position="30"/>
        <end position="427"/>
    </location>
</feature>
<evidence type="ECO:0000256" key="3">
    <source>
        <dbReference type="SAM" id="SignalP"/>
    </source>
</evidence>
<dbReference type="AlphaFoldDB" id="A0A3N1HTM2"/>
<keyword evidence="3" id="KW-0732">Signal</keyword>